<reference evidence="3" key="1">
    <citation type="journal article" date="2020" name="Stud. Mycol.">
        <title>101 Dothideomycetes genomes: a test case for predicting lifestyles and emergence of pathogens.</title>
        <authorList>
            <person name="Haridas S."/>
            <person name="Albert R."/>
            <person name="Binder M."/>
            <person name="Bloem J."/>
            <person name="Labutti K."/>
            <person name="Salamov A."/>
            <person name="Andreopoulos B."/>
            <person name="Baker S."/>
            <person name="Barry K."/>
            <person name="Bills G."/>
            <person name="Bluhm B."/>
            <person name="Cannon C."/>
            <person name="Castanera R."/>
            <person name="Culley D."/>
            <person name="Daum C."/>
            <person name="Ezra D."/>
            <person name="Gonzalez J."/>
            <person name="Henrissat B."/>
            <person name="Kuo A."/>
            <person name="Liang C."/>
            <person name="Lipzen A."/>
            <person name="Lutzoni F."/>
            <person name="Magnuson J."/>
            <person name="Mondo S."/>
            <person name="Nolan M."/>
            <person name="Ohm R."/>
            <person name="Pangilinan J."/>
            <person name="Park H.-J."/>
            <person name="Ramirez L."/>
            <person name="Alfaro M."/>
            <person name="Sun H."/>
            <person name="Tritt A."/>
            <person name="Yoshinaga Y."/>
            <person name="Zwiers L.-H."/>
            <person name="Turgeon B."/>
            <person name="Goodwin S."/>
            <person name="Spatafora J."/>
            <person name="Crous P."/>
            <person name="Grigoriev I."/>
        </authorList>
    </citation>
    <scope>NUCLEOTIDE SEQUENCE</scope>
    <source>
        <strain evidence="3">CBS 690.94</strain>
    </source>
</reference>
<dbReference type="Proteomes" id="UP000799764">
    <property type="component" value="Unassembled WGS sequence"/>
</dbReference>
<feature type="region of interest" description="Disordered" evidence="2">
    <location>
        <begin position="185"/>
        <end position="221"/>
    </location>
</feature>
<dbReference type="AlphaFoldDB" id="A0A9P4PLC4"/>
<keyword evidence="4" id="KW-1185">Reference proteome</keyword>
<evidence type="ECO:0000313" key="3">
    <source>
        <dbReference type="EMBL" id="KAF2445263.1"/>
    </source>
</evidence>
<keyword evidence="1" id="KW-0175">Coiled coil</keyword>
<accession>A0A9P4PLC4</accession>
<comment type="caution">
    <text evidence="3">The sequence shown here is derived from an EMBL/GenBank/DDBJ whole genome shotgun (WGS) entry which is preliminary data.</text>
</comment>
<dbReference type="InterPro" id="IPR049813">
    <property type="entry name" value="Elp-1-like_TD"/>
</dbReference>
<sequence length="221" mass="23799">MDNQIIRLKEHLASHTKTIATLEKNSSLKDDIIANMRSTIADMEKQLAELEEQNALHVQITETQYRIIAELRGNIIARDEKFSVRDGGSGDVHVGEQRAHANSADRYTTTARDFQPFWRETATDASVSAETPDGPLKQPQDKHNHGASIVGQKDNTNTGMAAVLAGNASPKNTVLPPVAVASTAKKTEVEGGEGGKGKGKGLLGRWKSLRMSSTSSGPPFG</sequence>
<evidence type="ECO:0000313" key="4">
    <source>
        <dbReference type="Proteomes" id="UP000799764"/>
    </source>
</evidence>
<dbReference type="CDD" id="cd21931">
    <property type="entry name" value="TD_EMAP-like"/>
    <property type="match status" value="1"/>
</dbReference>
<feature type="compositionally biased region" description="Polar residues" evidence="2">
    <location>
        <begin position="210"/>
        <end position="221"/>
    </location>
</feature>
<evidence type="ECO:0000256" key="1">
    <source>
        <dbReference type="SAM" id="Coils"/>
    </source>
</evidence>
<name>A0A9P4PLC4_9PLEO</name>
<feature type="compositionally biased region" description="Basic and acidic residues" evidence="2">
    <location>
        <begin position="185"/>
        <end position="196"/>
    </location>
</feature>
<feature type="region of interest" description="Disordered" evidence="2">
    <location>
        <begin position="123"/>
        <end position="153"/>
    </location>
</feature>
<feature type="coiled-coil region" evidence="1">
    <location>
        <begin position="5"/>
        <end position="60"/>
    </location>
</feature>
<gene>
    <name evidence="3" type="ORF">P171DRAFT_444131</name>
</gene>
<dbReference type="EMBL" id="MU001500">
    <property type="protein sequence ID" value="KAF2445263.1"/>
    <property type="molecule type" value="Genomic_DNA"/>
</dbReference>
<evidence type="ECO:0000256" key="2">
    <source>
        <dbReference type="SAM" id="MobiDB-lite"/>
    </source>
</evidence>
<protein>
    <submittedName>
        <fullName evidence="3">Uncharacterized protein</fullName>
    </submittedName>
</protein>
<proteinExistence type="predicted"/>
<organism evidence="3 4">
    <name type="scientific">Karstenula rhodostoma CBS 690.94</name>
    <dbReference type="NCBI Taxonomy" id="1392251"/>
    <lineage>
        <taxon>Eukaryota</taxon>
        <taxon>Fungi</taxon>
        <taxon>Dikarya</taxon>
        <taxon>Ascomycota</taxon>
        <taxon>Pezizomycotina</taxon>
        <taxon>Dothideomycetes</taxon>
        <taxon>Pleosporomycetidae</taxon>
        <taxon>Pleosporales</taxon>
        <taxon>Massarineae</taxon>
        <taxon>Didymosphaeriaceae</taxon>
        <taxon>Karstenula</taxon>
    </lineage>
</organism>